<dbReference type="AlphaFoldDB" id="E8R972"/>
<accession>E8R972</accession>
<name>E8R972_DESM0</name>
<dbReference type="HOGENOM" id="CLU_078701_0_0_2"/>
<reference evidence="7" key="1">
    <citation type="submission" date="2010-11" db="EMBL/GenBank/DDBJ databases">
        <title>The complete genome of Desulfurococcus mucosus DSM 2162.</title>
        <authorList>
            <consortium name="US DOE Joint Genome Institute (JGI-PGF)"/>
            <person name="Lucas S."/>
            <person name="Copeland A."/>
            <person name="Lapidus A."/>
            <person name="Bruce D."/>
            <person name="Goodwin L."/>
            <person name="Pitluck S."/>
            <person name="Kyrpides N."/>
            <person name="Mavromatis K."/>
            <person name="Pagani I."/>
            <person name="Ivanova N."/>
            <person name="Ovchinnikova G."/>
            <person name="Chertkov O."/>
            <person name="Held B."/>
            <person name="Brettin T."/>
            <person name="Detter J.C."/>
            <person name="Tapia R."/>
            <person name="Han C."/>
            <person name="Land M."/>
            <person name="Hauser L."/>
            <person name="Markowitz V."/>
            <person name="Cheng J.-F."/>
            <person name="Hugenholtz P."/>
            <person name="Woyke T."/>
            <person name="Wu D."/>
            <person name="Wirth R."/>
            <person name="Bilek Y."/>
            <person name="Hader T."/>
            <person name="Klenk H.-P."/>
            <person name="Eisen J.A."/>
        </authorList>
    </citation>
    <scope>NUCLEOTIDE SEQUENCE [LARGE SCALE GENOMIC DNA]</scope>
    <source>
        <strain evidence="7">ATCC 35584 / DSM 2162 / JCM 9187 / O7/1</strain>
    </source>
</reference>
<dbReference type="OrthoDB" id="10078at2157"/>
<dbReference type="STRING" id="765177.Desmu_0743"/>
<dbReference type="GeneID" id="10153438"/>
<gene>
    <name evidence="6" type="ordered locus">Desmu_0743</name>
</gene>
<evidence type="ECO:0000256" key="4">
    <source>
        <dbReference type="ARBA" id="ARBA00022993"/>
    </source>
</evidence>
<feature type="binding site" evidence="5">
    <location>
        <begin position="181"/>
        <end position="183"/>
    </location>
    <ligand>
        <name>ATP</name>
        <dbReference type="ChEBI" id="CHEBI:30616"/>
    </ligand>
</feature>
<organism evidence="6 7">
    <name type="scientific">Desulfurococcus mucosus (strain ATCC 35584 / DSM 2162 / JCM 9187 / O7/1)</name>
    <dbReference type="NCBI Taxonomy" id="765177"/>
    <lineage>
        <taxon>Archaea</taxon>
        <taxon>Thermoproteota</taxon>
        <taxon>Thermoprotei</taxon>
        <taxon>Desulfurococcales</taxon>
        <taxon>Desulfurococcaceae</taxon>
        <taxon>Desulfurococcus</taxon>
    </lineage>
</organism>
<evidence type="ECO:0000256" key="2">
    <source>
        <dbReference type="ARBA" id="ARBA00022741"/>
    </source>
</evidence>
<evidence type="ECO:0000313" key="7">
    <source>
        <dbReference type="Proteomes" id="UP000001068"/>
    </source>
</evidence>
<dbReference type="PIRSF" id="PIRSF004853">
    <property type="entry name" value="UCP004853"/>
    <property type="match status" value="1"/>
</dbReference>
<dbReference type="Gene3D" id="3.40.50.12640">
    <property type="entry name" value="Phosphopantoate/pantothenate synthetase"/>
    <property type="match status" value="1"/>
</dbReference>
<reference evidence="6 7" key="2">
    <citation type="journal article" date="2011" name="Stand. Genomic Sci.">
        <title>Complete genome sequence of Desulfurococcus mucosus type strain (O7/1).</title>
        <authorList>
            <person name="Wirth R."/>
            <person name="Chertkov O."/>
            <person name="Held B."/>
            <person name="Lapidus A."/>
            <person name="Nolan M."/>
            <person name="Lucas S."/>
            <person name="Hammon N."/>
            <person name="Deshpande S."/>
            <person name="Cheng J.F."/>
            <person name="Tapia R."/>
            <person name="Han C."/>
            <person name="Goodwin L."/>
            <person name="Pitluck S."/>
            <person name="Liolios K."/>
            <person name="Ioanna P."/>
            <person name="Ivanova N."/>
            <person name="Mavromatis K."/>
            <person name="Mikhailova N."/>
            <person name="Pati A."/>
            <person name="Chen A."/>
            <person name="Palaniappan K."/>
            <person name="Land M."/>
            <person name="Hauser L."/>
            <person name="Chang Y.J."/>
            <person name="Jeffries C.D."/>
            <person name="Bilek Y."/>
            <person name="Hader T."/>
            <person name="Rohde M."/>
            <person name="Spring S."/>
            <person name="Sikorski J."/>
            <person name="Goker M."/>
            <person name="Woyke T."/>
            <person name="Bristow J."/>
            <person name="Eisen J.A."/>
            <person name="Markowitz V."/>
            <person name="Hugenholtz P."/>
            <person name="Kyrpides N.C."/>
            <person name="Klenk H.P."/>
        </authorList>
    </citation>
    <scope>NUCLEOTIDE SEQUENCE [LARGE SCALE GENOMIC DNA]</scope>
    <source>
        <strain evidence="7">ATCC 35584 / DSM 2162 / JCM 9187 / O7/1</strain>
    </source>
</reference>
<dbReference type="Pfam" id="PF02006">
    <property type="entry name" value="PPS_PS"/>
    <property type="match status" value="1"/>
</dbReference>
<feature type="binding site" evidence="5">
    <location>
        <begin position="199"/>
        <end position="200"/>
    </location>
    <ligand>
        <name>ATP</name>
        <dbReference type="ChEBI" id="CHEBI:30616"/>
    </ligand>
</feature>
<dbReference type="InterPro" id="IPR038138">
    <property type="entry name" value="PPS/PS_sf"/>
</dbReference>
<evidence type="ECO:0000313" key="6">
    <source>
        <dbReference type="EMBL" id="ADV65048.1"/>
    </source>
</evidence>
<comment type="similarity">
    <text evidence="5">Belongs to the archaeal phosphopantothenate synthetase family.</text>
</comment>
<evidence type="ECO:0000256" key="3">
    <source>
        <dbReference type="ARBA" id="ARBA00022840"/>
    </source>
</evidence>
<proteinExistence type="inferred from homology"/>
<dbReference type="eggNOG" id="arCOG04262">
    <property type="taxonomic scope" value="Archaea"/>
</dbReference>
<dbReference type="GO" id="GO:0016881">
    <property type="term" value="F:acid-amino acid ligase activity"/>
    <property type="evidence" value="ECO:0007669"/>
    <property type="project" value="UniProtKB-UniRule"/>
</dbReference>
<dbReference type="GO" id="GO:0005524">
    <property type="term" value="F:ATP binding"/>
    <property type="evidence" value="ECO:0007669"/>
    <property type="project" value="UniProtKB-KW"/>
</dbReference>
<comment type="subunit">
    <text evidence="5">Homodimer.</text>
</comment>
<feature type="binding site" evidence="5">
    <location>
        <position position="16"/>
    </location>
    <ligand>
        <name>ATP</name>
        <dbReference type="ChEBI" id="CHEBI:30616"/>
    </ligand>
</feature>
<dbReference type="KEGG" id="dmu:Desmu_0743"/>
<sequence>MNIPPNHPRRESLLIRERLVEGFKKGVVAPEGLIAHGRGECFDYLLGERTHDFALKAARVAVAHMLLAKHPVISVNGNTAALVPREIVELAETVGAKIEVNLFYRTREREEAVARQLLEHGAVEVLGVGEDASATIPELFSERRRVSPRGILIADVVLVPLEDGDRTEALRRMGKTVIAVDLNPLSRTARAASVTIVDNIVRAIPLMIKEAKQLKSMEKARLEEMIRSYDNNAVLQEALRAILERLRELSSSQLLINP</sequence>
<dbReference type="Proteomes" id="UP000001068">
    <property type="component" value="Chromosome"/>
</dbReference>
<protein>
    <recommendedName>
        <fullName evidence="5">4-phosphopantoate--beta-alanine ligase</fullName>
        <ecNumber evidence="5">6.3.2.36</ecNumber>
    </recommendedName>
    <alternativeName>
        <fullName evidence="5">Phosphopantothenate synthetase</fullName>
        <shortName evidence="5">PPS</shortName>
    </alternativeName>
</protein>
<comment type="pathway">
    <text evidence="5">Cofactor biosynthesis; coenzyme A biosynthesis.</text>
</comment>
<keyword evidence="3 5" id="KW-0067">ATP-binding</keyword>
<comment type="catalytic activity">
    <reaction evidence="5">
        <text>(R)-4-phosphopantoate + beta-alanine + ATP = (R)-4'-phosphopantothenate + AMP + diphosphate + H(+)</text>
        <dbReference type="Rhea" id="RHEA:27930"/>
        <dbReference type="ChEBI" id="CHEBI:10986"/>
        <dbReference type="ChEBI" id="CHEBI:15378"/>
        <dbReference type="ChEBI" id="CHEBI:30616"/>
        <dbReference type="ChEBI" id="CHEBI:33019"/>
        <dbReference type="ChEBI" id="CHEBI:57966"/>
        <dbReference type="ChEBI" id="CHEBI:61294"/>
        <dbReference type="ChEBI" id="CHEBI:456215"/>
        <dbReference type="EC" id="6.3.2.36"/>
    </reaction>
</comment>
<dbReference type="EMBL" id="CP002363">
    <property type="protein sequence ID" value="ADV65048.1"/>
    <property type="molecule type" value="Genomic_DNA"/>
</dbReference>
<dbReference type="PANTHER" id="PTHR40695:SF1">
    <property type="entry name" value="4-PHOSPHOPANTOATE--BETA-ALANINE LIGASE"/>
    <property type="match status" value="1"/>
</dbReference>
<dbReference type="RefSeq" id="WP_013562270.1">
    <property type="nucleotide sequence ID" value="NC_014961.1"/>
</dbReference>
<keyword evidence="4 5" id="KW-0173">Coenzyme A biosynthesis</keyword>
<dbReference type="PANTHER" id="PTHR40695">
    <property type="entry name" value="4-PHOSPHOPANTOATE--BETA-ALANINE LIGASE"/>
    <property type="match status" value="1"/>
</dbReference>
<keyword evidence="1 5" id="KW-0436">Ligase</keyword>
<evidence type="ECO:0000256" key="5">
    <source>
        <dbReference type="HAMAP-Rule" id="MF_02224"/>
    </source>
</evidence>
<dbReference type="NCBIfam" id="NF041123">
    <property type="entry name" value="phpantohe_syn_Arch"/>
    <property type="match status" value="1"/>
</dbReference>
<keyword evidence="7" id="KW-1185">Reference proteome</keyword>
<dbReference type="GO" id="GO:0015937">
    <property type="term" value="P:coenzyme A biosynthetic process"/>
    <property type="evidence" value="ECO:0007669"/>
    <property type="project" value="UniProtKB-UniRule"/>
</dbReference>
<comment type="function">
    <text evidence="5">Catalyzes the condensation of (R)-4-phosphopantoate and beta-alanine to 4'-phosphopantothenate in the CoA biosynthesis pathway.</text>
</comment>
<dbReference type="EC" id="6.3.2.36" evidence="5"/>
<dbReference type="HAMAP" id="MF_02224">
    <property type="entry name" value="PPS"/>
    <property type="match status" value="1"/>
</dbReference>
<dbReference type="InterPro" id="IPR002855">
    <property type="entry name" value="PPS/PS"/>
</dbReference>
<feature type="binding site" evidence="5">
    <location>
        <begin position="187"/>
        <end position="188"/>
    </location>
    <ligand>
        <name>ATP</name>
        <dbReference type="ChEBI" id="CHEBI:30616"/>
    </ligand>
</feature>
<dbReference type="NCBIfam" id="NF010324">
    <property type="entry name" value="PRK13761.1"/>
    <property type="match status" value="1"/>
</dbReference>
<keyword evidence="2 5" id="KW-0547">Nucleotide-binding</keyword>
<feature type="binding site" evidence="5">
    <location>
        <position position="38"/>
    </location>
    <ligand>
        <name>ATP</name>
        <dbReference type="ChEBI" id="CHEBI:30616"/>
    </ligand>
</feature>
<dbReference type="UniPathway" id="UPA00241"/>
<evidence type="ECO:0000256" key="1">
    <source>
        <dbReference type="ARBA" id="ARBA00022598"/>
    </source>
</evidence>